<name>A0A151WM72_9HYME</name>
<evidence type="ECO:0000259" key="2">
    <source>
        <dbReference type="Pfam" id="PF17906"/>
    </source>
</evidence>
<sequence>MELTRENFRAMIYYDFRRELSRQECIDQLTSTFGDKALSFATVKHWYNEFNRGCRSLTDESRESRPKSVVVSENIDAVQKLIMQDRYVTYCEIETTLGISSTSIYKILVGEIFAAAGVAFNKLGELTMQLHPTSDSLAGKWADEDIEMLRQSVRAFSEELSRISEHIKSRTVSQIRTTLKKKTFEEAGMTVRQQQIIPQQAQQSTLVQQQQVVKQQSTSGNQGLMGKSAEVTLNMLNAPETEVDVEGLPEECQVKLEFEEGATEEVTG</sequence>
<dbReference type="InterPro" id="IPR041426">
    <property type="entry name" value="Mos1_HTH"/>
</dbReference>
<gene>
    <name evidence="3" type="ORF">ALC60_11988</name>
</gene>
<keyword evidence="4" id="KW-1185">Reference proteome</keyword>
<comment type="subcellular location">
    <subcellularLocation>
        <location evidence="1">Nucleus</location>
    </subcellularLocation>
</comment>
<dbReference type="Gene3D" id="1.10.10.1450">
    <property type="match status" value="1"/>
</dbReference>
<evidence type="ECO:0000256" key="1">
    <source>
        <dbReference type="ARBA" id="ARBA00004123"/>
    </source>
</evidence>
<dbReference type="STRING" id="64791.A0A151WM72"/>
<protein>
    <submittedName>
        <fullName evidence="3">Chromatin complexes subunit BAP18</fullName>
    </submittedName>
</protein>
<evidence type="ECO:0000313" key="3">
    <source>
        <dbReference type="EMBL" id="KYQ48933.1"/>
    </source>
</evidence>
<dbReference type="GO" id="GO:0016589">
    <property type="term" value="C:NURF complex"/>
    <property type="evidence" value="ECO:0007669"/>
    <property type="project" value="TreeGrafter"/>
</dbReference>
<proteinExistence type="predicted"/>
<dbReference type="GO" id="GO:0071339">
    <property type="term" value="C:MLL1 complex"/>
    <property type="evidence" value="ECO:0007669"/>
    <property type="project" value="TreeGrafter"/>
</dbReference>
<dbReference type="InterPro" id="IPR009057">
    <property type="entry name" value="Homeodomain-like_sf"/>
</dbReference>
<dbReference type="AlphaFoldDB" id="A0A151WM72"/>
<reference evidence="3 4" key="1">
    <citation type="submission" date="2015-09" db="EMBL/GenBank/DDBJ databases">
        <title>Trachymyrmex zeteki WGS genome.</title>
        <authorList>
            <person name="Nygaard S."/>
            <person name="Hu H."/>
            <person name="Boomsma J."/>
            <person name="Zhang G."/>
        </authorList>
    </citation>
    <scope>NUCLEOTIDE SEQUENCE [LARGE SCALE GENOMIC DNA]</scope>
    <source>
        <strain evidence="3">Tzet28-1</strain>
        <tissue evidence="3">Whole body</tissue>
    </source>
</reference>
<evidence type="ECO:0000313" key="4">
    <source>
        <dbReference type="Proteomes" id="UP000075809"/>
    </source>
</evidence>
<dbReference type="EMBL" id="KQ982944">
    <property type="protein sequence ID" value="KYQ48933.1"/>
    <property type="molecule type" value="Genomic_DNA"/>
</dbReference>
<dbReference type="PANTHER" id="PTHR21397">
    <property type="entry name" value="CHROMATIN COMPLEXES SUBUNIT BAP18-RELATED"/>
    <property type="match status" value="1"/>
</dbReference>
<accession>A0A151WM72</accession>
<dbReference type="SUPFAM" id="SSF46689">
    <property type="entry name" value="Homeodomain-like"/>
    <property type="match status" value="1"/>
</dbReference>
<feature type="domain" description="Mos1 transposase HTH" evidence="2">
    <location>
        <begin position="5"/>
        <end position="53"/>
    </location>
</feature>
<dbReference type="Proteomes" id="UP000075809">
    <property type="component" value="Unassembled WGS sequence"/>
</dbReference>
<dbReference type="PANTHER" id="PTHR21397:SF2">
    <property type="entry name" value="CHROMATIN COMPLEXES SUBUNIT BAP18"/>
    <property type="match status" value="1"/>
</dbReference>
<dbReference type="Pfam" id="PF17906">
    <property type="entry name" value="HTH_48"/>
    <property type="match status" value="1"/>
</dbReference>
<organism evidence="3 4">
    <name type="scientific">Mycetomoellerius zeteki</name>
    <dbReference type="NCBI Taxonomy" id="64791"/>
    <lineage>
        <taxon>Eukaryota</taxon>
        <taxon>Metazoa</taxon>
        <taxon>Ecdysozoa</taxon>
        <taxon>Arthropoda</taxon>
        <taxon>Hexapoda</taxon>
        <taxon>Insecta</taxon>
        <taxon>Pterygota</taxon>
        <taxon>Neoptera</taxon>
        <taxon>Endopterygota</taxon>
        <taxon>Hymenoptera</taxon>
        <taxon>Apocrita</taxon>
        <taxon>Aculeata</taxon>
        <taxon>Formicoidea</taxon>
        <taxon>Formicidae</taxon>
        <taxon>Myrmicinae</taxon>
        <taxon>Mycetomoellerius</taxon>
    </lineage>
</organism>